<accession>A0A1I2C1N8</accession>
<organism evidence="1 2">
    <name type="scientific">Nannocystis exedens</name>
    <dbReference type="NCBI Taxonomy" id="54"/>
    <lineage>
        <taxon>Bacteria</taxon>
        <taxon>Pseudomonadati</taxon>
        <taxon>Myxococcota</taxon>
        <taxon>Polyangia</taxon>
        <taxon>Nannocystales</taxon>
        <taxon>Nannocystaceae</taxon>
        <taxon>Nannocystis</taxon>
    </lineage>
</organism>
<protein>
    <submittedName>
        <fullName evidence="1">Uncharacterized protein</fullName>
    </submittedName>
</protein>
<reference evidence="2" key="1">
    <citation type="submission" date="2016-10" db="EMBL/GenBank/DDBJ databases">
        <authorList>
            <person name="Varghese N."/>
            <person name="Submissions S."/>
        </authorList>
    </citation>
    <scope>NUCLEOTIDE SEQUENCE [LARGE SCALE GENOMIC DNA]</scope>
    <source>
        <strain evidence="2">ATCC 25963</strain>
    </source>
</reference>
<gene>
    <name evidence="1" type="ORF">SAMN02745121_04921</name>
</gene>
<evidence type="ECO:0000313" key="1">
    <source>
        <dbReference type="EMBL" id="SFE62366.1"/>
    </source>
</evidence>
<proteinExistence type="predicted"/>
<dbReference type="RefSeq" id="WP_096329186.1">
    <property type="nucleotide sequence ID" value="NZ_FOMX01000016.1"/>
</dbReference>
<sequence length="118" mass="13319">MRAYEAWEQLDFATFMTPETRTVARPAPGATLEMHVYGDDFALVRVRDGFYADDRRVFYVSRGRVYLLRSPRLRAGQGFRRITALPASAQSVDESKFDPDDAGDQALFAVADCIDGIY</sequence>
<dbReference type="AlphaFoldDB" id="A0A1I2C1N8"/>
<dbReference type="EMBL" id="FOMX01000016">
    <property type="protein sequence ID" value="SFE62366.1"/>
    <property type="molecule type" value="Genomic_DNA"/>
</dbReference>
<evidence type="ECO:0000313" key="2">
    <source>
        <dbReference type="Proteomes" id="UP000199400"/>
    </source>
</evidence>
<keyword evidence="2" id="KW-1185">Reference proteome</keyword>
<dbReference type="Proteomes" id="UP000199400">
    <property type="component" value="Unassembled WGS sequence"/>
</dbReference>
<name>A0A1I2C1N8_9BACT</name>